<gene>
    <name evidence="1" type="ORF">ACFSCX_03345</name>
</gene>
<accession>A0ABW4LK59</accession>
<sequence length="109" mass="13160">MLYEKRELLRRLEKFNKLILTEQDHPSSVTSFVSFFRQLLRSSIPRELLPVRELVTILKYEKPNIFHMMKRQAHQDLLLEFLTSMDMDLQLARNKVEQIIKDSKDRKNT</sequence>
<evidence type="ECO:0000313" key="1">
    <source>
        <dbReference type="EMBL" id="MFD1735590.1"/>
    </source>
</evidence>
<organism evidence="1 2">
    <name type="scientific">Bacillus salitolerans</name>
    <dbReference type="NCBI Taxonomy" id="1437434"/>
    <lineage>
        <taxon>Bacteria</taxon>
        <taxon>Bacillati</taxon>
        <taxon>Bacillota</taxon>
        <taxon>Bacilli</taxon>
        <taxon>Bacillales</taxon>
        <taxon>Bacillaceae</taxon>
        <taxon>Bacillus</taxon>
    </lineage>
</organism>
<reference evidence="2" key="1">
    <citation type="journal article" date="2019" name="Int. J. Syst. Evol. Microbiol.">
        <title>The Global Catalogue of Microorganisms (GCM) 10K type strain sequencing project: providing services to taxonomists for standard genome sequencing and annotation.</title>
        <authorList>
            <consortium name="The Broad Institute Genomics Platform"/>
            <consortium name="The Broad Institute Genome Sequencing Center for Infectious Disease"/>
            <person name="Wu L."/>
            <person name="Ma J."/>
        </authorList>
    </citation>
    <scope>NUCLEOTIDE SEQUENCE [LARGE SCALE GENOMIC DNA]</scope>
    <source>
        <strain evidence="2">CCUG 49339</strain>
    </source>
</reference>
<keyword evidence="2" id="KW-1185">Reference proteome</keyword>
<name>A0ABW4LK59_9BACI</name>
<proteinExistence type="predicted"/>
<dbReference type="RefSeq" id="WP_377926689.1">
    <property type="nucleotide sequence ID" value="NZ_JBHUEM010000003.1"/>
</dbReference>
<dbReference type="Proteomes" id="UP001597214">
    <property type="component" value="Unassembled WGS sequence"/>
</dbReference>
<dbReference type="EMBL" id="JBHUEM010000003">
    <property type="protein sequence ID" value="MFD1735590.1"/>
    <property type="molecule type" value="Genomic_DNA"/>
</dbReference>
<comment type="caution">
    <text evidence="1">The sequence shown here is derived from an EMBL/GenBank/DDBJ whole genome shotgun (WGS) entry which is preliminary data.</text>
</comment>
<evidence type="ECO:0000313" key="2">
    <source>
        <dbReference type="Proteomes" id="UP001597214"/>
    </source>
</evidence>
<protein>
    <submittedName>
        <fullName evidence="1">Uncharacterized protein</fullName>
    </submittedName>
</protein>